<evidence type="ECO:0000256" key="2">
    <source>
        <dbReference type="ARBA" id="ARBA00023125"/>
    </source>
</evidence>
<evidence type="ECO:0000256" key="4">
    <source>
        <dbReference type="SAM" id="MobiDB-lite"/>
    </source>
</evidence>
<keyword evidence="3" id="KW-0804">Transcription</keyword>
<dbReference type="Proteomes" id="UP000585272">
    <property type="component" value="Unassembled WGS sequence"/>
</dbReference>
<accession>A0A840IF68</accession>
<dbReference type="Gene3D" id="1.10.10.10">
    <property type="entry name" value="Winged helix-like DNA-binding domain superfamily/Winged helix DNA-binding domain"/>
    <property type="match status" value="1"/>
</dbReference>
<keyword evidence="6" id="KW-0670">Pyruvate</keyword>
<feature type="compositionally biased region" description="Low complexity" evidence="4">
    <location>
        <begin position="1"/>
        <end position="20"/>
    </location>
</feature>
<keyword evidence="2" id="KW-0238">DNA-binding</keyword>
<dbReference type="Pfam" id="PF07729">
    <property type="entry name" value="FCD"/>
    <property type="match status" value="1"/>
</dbReference>
<dbReference type="InterPro" id="IPR011711">
    <property type="entry name" value="GntR_C"/>
</dbReference>
<dbReference type="Gene3D" id="1.20.120.530">
    <property type="entry name" value="GntR ligand-binding domain-like"/>
    <property type="match status" value="1"/>
</dbReference>
<dbReference type="InterPro" id="IPR036390">
    <property type="entry name" value="WH_DNA-bd_sf"/>
</dbReference>
<keyword evidence="7" id="KW-1185">Reference proteome</keyword>
<dbReference type="InterPro" id="IPR008920">
    <property type="entry name" value="TF_FadR/GntR_C"/>
</dbReference>
<dbReference type="Pfam" id="PF00392">
    <property type="entry name" value="GntR"/>
    <property type="match status" value="1"/>
</dbReference>
<dbReference type="AlphaFoldDB" id="A0A840IF68"/>
<organism evidence="6 7">
    <name type="scientific">Conexibacter arvalis</name>
    <dbReference type="NCBI Taxonomy" id="912552"/>
    <lineage>
        <taxon>Bacteria</taxon>
        <taxon>Bacillati</taxon>
        <taxon>Actinomycetota</taxon>
        <taxon>Thermoleophilia</taxon>
        <taxon>Solirubrobacterales</taxon>
        <taxon>Conexibacteraceae</taxon>
        <taxon>Conexibacter</taxon>
    </lineage>
</organism>
<keyword evidence="1" id="KW-0805">Transcription regulation</keyword>
<dbReference type="RefSeq" id="WP_183342336.1">
    <property type="nucleotide sequence ID" value="NZ_JACHNU010000002.1"/>
</dbReference>
<dbReference type="EMBL" id="JACHNU010000002">
    <property type="protein sequence ID" value="MBB4662843.1"/>
    <property type="molecule type" value="Genomic_DNA"/>
</dbReference>
<dbReference type="PROSITE" id="PS50949">
    <property type="entry name" value="HTH_GNTR"/>
    <property type="match status" value="1"/>
</dbReference>
<sequence length="246" mass="26771">MSEATPRAGRAPARAVQPRPSGSDLLTEQVVELIDRDRLQPGDRLPTVQALADRFAVAAPTMREVLRRLQAIGVVEMRHGSGVYVRDGGRRVVLPNPYPGRLKHETILDLLDARILIEPHLAHLAARAGAEEVEELAGLLARAGELVEVGEDAELSATNLDFHRGVARCGGNVVLAQVIDSLLDLYVAEQMEVMRLFADRLHDHEEHVAILEAIQAGDGSLAAERMQHHLAGVRSVVAERVDADES</sequence>
<dbReference type="GO" id="GO:0003700">
    <property type="term" value="F:DNA-binding transcription factor activity"/>
    <property type="evidence" value="ECO:0007669"/>
    <property type="project" value="InterPro"/>
</dbReference>
<evidence type="ECO:0000256" key="3">
    <source>
        <dbReference type="ARBA" id="ARBA00023163"/>
    </source>
</evidence>
<dbReference type="GO" id="GO:0003677">
    <property type="term" value="F:DNA binding"/>
    <property type="evidence" value="ECO:0007669"/>
    <property type="project" value="UniProtKB-KW"/>
</dbReference>
<evidence type="ECO:0000313" key="6">
    <source>
        <dbReference type="EMBL" id="MBB4662843.1"/>
    </source>
</evidence>
<dbReference type="InterPro" id="IPR000524">
    <property type="entry name" value="Tscrpt_reg_HTH_GntR"/>
</dbReference>
<dbReference type="SUPFAM" id="SSF46785">
    <property type="entry name" value="Winged helix' DNA-binding domain"/>
    <property type="match status" value="1"/>
</dbReference>
<dbReference type="CDD" id="cd07377">
    <property type="entry name" value="WHTH_GntR"/>
    <property type="match status" value="1"/>
</dbReference>
<comment type="caution">
    <text evidence="6">The sequence shown here is derived from an EMBL/GenBank/DDBJ whole genome shotgun (WGS) entry which is preliminary data.</text>
</comment>
<dbReference type="PANTHER" id="PTHR43537">
    <property type="entry name" value="TRANSCRIPTIONAL REGULATOR, GNTR FAMILY"/>
    <property type="match status" value="1"/>
</dbReference>
<reference evidence="6 7" key="1">
    <citation type="submission" date="2020-08" db="EMBL/GenBank/DDBJ databases">
        <title>Genomic Encyclopedia of Archaeal and Bacterial Type Strains, Phase II (KMG-II): from individual species to whole genera.</title>
        <authorList>
            <person name="Goeker M."/>
        </authorList>
    </citation>
    <scope>NUCLEOTIDE SEQUENCE [LARGE SCALE GENOMIC DNA]</scope>
    <source>
        <strain evidence="6 7">DSM 23288</strain>
    </source>
</reference>
<gene>
    <name evidence="6" type="ORF">BDZ31_002429</name>
</gene>
<dbReference type="PANTHER" id="PTHR43537:SF5">
    <property type="entry name" value="UXU OPERON TRANSCRIPTIONAL REGULATOR"/>
    <property type="match status" value="1"/>
</dbReference>
<evidence type="ECO:0000259" key="5">
    <source>
        <dbReference type="PROSITE" id="PS50949"/>
    </source>
</evidence>
<feature type="region of interest" description="Disordered" evidence="4">
    <location>
        <begin position="1"/>
        <end position="23"/>
    </location>
</feature>
<evidence type="ECO:0000256" key="1">
    <source>
        <dbReference type="ARBA" id="ARBA00023015"/>
    </source>
</evidence>
<name>A0A840IF68_9ACTN</name>
<dbReference type="SMART" id="SM00345">
    <property type="entry name" value="HTH_GNTR"/>
    <property type="match status" value="1"/>
</dbReference>
<dbReference type="SMART" id="SM00895">
    <property type="entry name" value="FCD"/>
    <property type="match status" value="1"/>
</dbReference>
<protein>
    <submittedName>
        <fullName evidence="6">GntR family transcriptional repressor for pyruvate dehydrogenase complex</fullName>
    </submittedName>
</protein>
<evidence type="ECO:0000313" key="7">
    <source>
        <dbReference type="Proteomes" id="UP000585272"/>
    </source>
</evidence>
<dbReference type="InterPro" id="IPR036388">
    <property type="entry name" value="WH-like_DNA-bd_sf"/>
</dbReference>
<dbReference type="SUPFAM" id="SSF48008">
    <property type="entry name" value="GntR ligand-binding domain-like"/>
    <property type="match status" value="1"/>
</dbReference>
<feature type="domain" description="HTH gntR-type" evidence="5">
    <location>
        <begin position="20"/>
        <end position="88"/>
    </location>
</feature>
<proteinExistence type="predicted"/>